<feature type="active site" description="Charge relay system" evidence="5">
    <location>
        <position position="447"/>
    </location>
</feature>
<keyword evidence="3 5" id="KW-0378">Hydrolase</keyword>
<evidence type="ECO:0000256" key="6">
    <source>
        <dbReference type="SAM" id="MobiDB-lite"/>
    </source>
</evidence>
<dbReference type="GO" id="GO:0008240">
    <property type="term" value="F:tripeptidyl-peptidase activity"/>
    <property type="evidence" value="ECO:0007669"/>
    <property type="project" value="TreeGrafter"/>
</dbReference>
<comment type="caution">
    <text evidence="9">The sequence shown here is derived from an EMBL/GenBank/DDBJ whole genome shotgun (WGS) entry which is preliminary data.</text>
</comment>
<evidence type="ECO:0000256" key="4">
    <source>
        <dbReference type="ARBA" id="ARBA00022825"/>
    </source>
</evidence>
<feature type="compositionally biased region" description="Pro residues" evidence="6">
    <location>
        <begin position="195"/>
        <end position="209"/>
    </location>
</feature>
<accession>A0A835Y610</accession>
<dbReference type="InterPro" id="IPR050131">
    <property type="entry name" value="Peptidase_S8_subtilisin-like"/>
</dbReference>
<dbReference type="Pfam" id="PF00082">
    <property type="entry name" value="Peptidase_S8"/>
    <property type="match status" value="1"/>
</dbReference>
<feature type="region of interest" description="Disordered" evidence="6">
    <location>
        <begin position="377"/>
        <end position="408"/>
    </location>
</feature>
<feature type="active site" description="Charge relay system" evidence="5">
    <location>
        <position position="667"/>
    </location>
</feature>
<feature type="compositionally biased region" description="Polar residues" evidence="6">
    <location>
        <begin position="383"/>
        <end position="394"/>
    </location>
</feature>
<keyword evidence="7" id="KW-0732">Signal</keyword>
<dbReference type="FunFam" id="3.40.50.200:FF:000016">
    <property type="entry name" value="Proprotein convertase subtilisin/kexin type 9"/>
    <property type="match status" value="1"/>
</dbReference>
<dbReference type="InterPro" id="IPR000209">
    <property type="entry name" value="Peptidase_S8/S53_dom"/>
</dbReference>
<feature type="signal peptide" evidence="7">
    <location>
        <begin position="1"/>
        <end position="32"/>
    </location>
</feature>
<evidence type="ECO:0000256" key="2">
    <source>
        <dbReference type="ARBA" id="ARBA00022670"/>
    </source>
</evidence>
<feature type="region of interest" description="Disordered" evidence="6">
    <location>
        <begin position="100"/>
        <end position="121"/>
    </location>
</feature>
<evidence type="ECO:0000256" key="7">
    <source>
        <dbReference type="SAM" id="SignalP"/>
    </source>
</evidence>
<dbReference type="PROSITE" id="PS00138">
    <property type="entry name" value="SUBTILASE_SER"/>
    <property type="match status" value="1"/>
</dbReference>
<evidence type="ECO:0000256" key="3">
    <source>
        <dbReference type="ARBA" id="ARBA00022801"/>
    </source>
</evidence>
<dbReference type="PANTHER" id="PTHR43806:SF14">
    <property type="entry name" value="TRIPEPTIDYL-PEPTIDASE 2"/>
    <property type="match status" value="1"/>
</dbReference>
<organism evidence="9 10">
    <name type="scientific">Edaphochlamys debaryana</name>
    <dbReference type="NCBI Taxonomy" id="47281"/>
    <lineage>
        <taxon>Eukaryota</taxon>
        <taxon>Viridiplantae</taxon>
        <taxon>Chlorophyta</taxon>
        <taxon>core chlorophytes</taxon>
        <taxon>Chlorophyceae</taxon>
        <taxon>CS clade</taxon>
        <taxon>Chlamydomonadales</taxon>
        <taxon>Chlamydomonadales incertae sedis</taxon>
        <taxon>Edaphochlamys</taxon>
    </lineage>
</organism>
<dbReference type="PROSITE" id="PS00137">
    <property type="entry name" value="SUBTILASE_HIS"/>
    <property type="match status" value="1"/>
</dbReference>
<evidence type="ECO:0000313" key="9">
    <source>
        <dbReference type="EMBL" id="KAG2496997.1"/>
    </source>
</evidence>
<reference evidence="9" key="1">
    <citation type="journal article" date="2020" name="bioRxiv">
        <title>Comparative genomics of Chlamydomonas.</title>
        <authorList>
            <person name="Craig R.J."/>
            <person name="Hasan A.R."/>
            <person name="Ness R.W."/>
            <person name="Keightley P.D."/>
        </authorList>
    </citation>
    <scope>NUCLEOTIDE SEQUENCE</scope>
    <source>
        <strain evidence="9">CCAP 11/70</strain>
    </source>
</reference>
<feature type="region of interest" description="Disordered" evidence="6">
    <location>
        <begin position="189"/>
        <end position="221"/>
    </location>
</feature>
<gene>
    <name evidence="9" type="ORF">HYH03_005002</name>
</gene>
<comment type="similarity">
    <text evidence="1 5">Belongs to the peptidase S8 family.</text>
</comment>
<dbReference type="EMBL" id="JAEHOE010000016">
    <property type="protein sequence ID" value="KAG2496997.1"/>
    <property type="molecule type" value="Genomic_DNA"/>
</dbReference>
<dbReference type="GO" id="GO:0006508">
    <property type="term" value="P:proteolysis"/>
    <property type="evidence" value="ECO:0007669"/>
    <property type="project" value="UniProtKB-KW"/>
</dbReference>
<evidence type="ECO:0000313" key="10">
    <source>
        <dbReference type="Proteomes" id="UP000612055"/>
    </source>
</evidence>
<proteinExistence type="inferred from homology"/>
<keyword evidence="2 5" id="KW-0645">Protease</keyword>
<sequence>MRTRRDARLHPRRRLRLLSLLPLLLLLPLSRSALQNAGFANPPTSSRHIARATSQPHAAAAGVGSGLTILTLRSRADLALLGSLCAPAATDPAGLQVPHTFPDGARSPAQLQPDPHPDVGSALLDPSFSRNVSGTAAGPCARRLRGKCRHFYTTLLLGAAGRFGRGDLACLRRLLGPGLVGVEADGRVRKTEGPAPHPPKPPPPSPPTTTPGGSTQRPADARRYSVDGAAASVPPDRQALLSLLGQAAEARLGELARALALGRPWAKAGATVAVAAAEGAARPGGAGGGAGAGAAAGRGGVQVEAERGPGEPVAVQNEDGDGGGEAVAWGGNGGGSVRVREQVMGQSTTEALPPDPSTVLLPLTARAAYTTILARGTGGGGSQTVEAASRSTSDTPAAASGPGPTARAPLDRALWGLDRMDQRSLPLDGAYTYGPATGRGVTVYALDSGLYRDHNEFQPWPDQEPGEGGGGSRVSYGPNILDGGNDSADCDGHGTHVASTAVGRSVGVARGARLVAVRVLDCGGSGTIADTVKGLDWVAANARRPAVVMMSLGVPEGAWSAVLAEAVRALVARAGITAVVASGNAAADSCGYVPANIPEVITVAASNLDSKFGPEPRRGREPMYSWANTGACVDLFAPGVEIFGACGGAERCPRVHPGAYTWASGTSMAVPAVVGAAALYLEAHPDATPAEVAQALKASATEGALRDDRMRPGTPNLLLYSRLEPRR</sequence>
<dbReference type="InterPro" id="IPR034193">
    <property type="entry name" value="PCSK9_ProteinaseK-like"/>
</dbReference>
<dbReference type="InterPro" id="IPR015500">
    <property type="entry name" value="Peptidase_S8_subtilisin-rel"/>
</dbReference>
<dbReference type="GO" id="GO:0004252">
    <property type="term" value="F:serine-type endopeptidase activity"/>
    <property type="evidence" value="ECO:0007669"/>
    <property type="project" value="UniProtKB-UniRule"/>
</dbReference>
<dbReference type="InterPro" id="IPR036852">
    <property type="entry name" value="Peptidase_S8/S53_dom_sf"/>
</dbReference>
<dbReference type="InterPro" id="IPR022398">
    <property type="entry name" value="Peptidase_S8_His-AS"/>
</dbReference>
<feature type="domain" description="Peptidase S8/S53" evidence="8">
    <location>
        <begin position="438"/>
        <end position="703"/>
    </location>
</feature>
<keyword evidence="10" id="KW-1185">Reference proteome</keyword>
<evidence type="ECO:0000256" key="1">
    <source>
        <dbReference type="ARBA" id="ARBA00011073"/>
    </source>
</evidence>
<dbReference type="SUPFAM" id="SSF52743">
    <property type="entry name" value="Subtilisin-like"/>
    <property type="match status" value="1"/>
</dbReference>
<keyword evidence="4 5" id="KW-0720">Serine protease</keyword>
<dbReference type="Proteomes" id="UP000612055">
    <property type="component" value="Unassembled WGS sequence"/>
</dbReference>
<dbReference type="PRINTS" id="PR00723">
    <property type="entry name" value="SUBTILISIN"/>
</dbReference>
<dbReference type="PROSITE" id="PS51892">
    <property type="entry name" value="SUBTILASE"/>
    <property type="match status" value="1"/>
</dbReference>
<feature type="chain" id="PRO_5032923314" description="Peptidase S8/S53 domain-containing protein" evidence="7">
    <location>
        <begin position="33"/>
        <end position="727"/>
    </location>
</feature>
<dbReference type="CDD" id="cd04077">
    <property type="entry name" value="Peptidases_S8_PCSK9_ProteinaseK_like"/>
    <property type="match status" value="1"/>
</dbReference>
<dbReference type="PANTHER" id="PTHR43806">
    <property type="entry name" value="PEPTIDASE S8"/>
    <property type="match status" value="1"/>
</dbReference>
<protein>
    <recommendedName>
        <fullName evidence="8">Peptidase S8/S53 domain-containing protein</fullName>
    </recommendedName>
</protein>
<name>A0A835Y610_9CHLO</name>
<dbReference type="InterPro" id="IPR023828">
    <property type="entry name" value="Peptidase_S8_Ser-AS"/>
</dbReference>
<dbReference type="OrthoDB" id="206201at2759"/>
<feature type="active site" description="Charge relay system" evidence="5">
    <location>
        <position position="493"/>
    </location>
</feature>
<evidence type="ECO:0000256" key="5">
    <source>
        <dbReference type="PROSITE-ProRule" id="PRU01240"/>
    </source>
</evidence>
<dbReference type="Gene3D" id="3.40.50.200">
    <property type="entry name" value="Peptidase S8/S53 domain"/>
    <property type="match status" value="1"/>
</dbReference>
<evidence type="ECO:0000259" key="8">
    <source>
        <dbReference type="Pfam" id="PF00082"/>
    </source>
</evidence>
<dbReference type="AlphaFoldDB" id="A0A835Y610"/>
<dbReference type="GO" id="GO:0005829">
    <property type="term" value="C:cytosol"/>
    <property type="evidence" value="ECO:0007669"/>
    <property type="project" value="TreeGrafter"/>
</dbReference>
<feature type="compositionally biased region" description="Low complexity" evidence="6">
    <location>
        <begin position="395"/>
        <end position="408"/>
    </location>
</feature>